<dbReference type="RefSeq" id="WP_018084123.1">
    <property type="nucleotide sequence ID" value="NZ_AQWM01000065.1"/>
</dbReference>
<evidence type="ECO:0008006" key="4">
    <source>
        <dbReference type="Google" id="ProtNLM"/>
    </source>
</evidence>
<organism evidence="2 3">
    <name type="scientific">Asticcacaulis benevestitus DSM 16100 = ATCC BAA-896</name>
    <dbReference type="NCBI Taxonomy" id="1121022"/>
    <lineage>
        <taxon>Bacteria</taxon>
        <taxon>Pseudomonadati</taxon>
        <taxon>Pseudomonadota</taxon>
        <taxon>Alphaproteobacteria</taxon>
        <taxon>Caulobacterales</taxon>
        <taxon>Caulobacteraceae</taxon>
        <taxon>Asticcacaulis</taxon>
    </lineage>
</organism>
<dbReference type="InterPro" id="IPR008523">
    <property type="entry name" value="DUF805"/>
</dbReference>
<accession>V4PA39</accession>
<dbReference type="PATRIC" id="fig|1121022.4.peg.4051"/>
<keyword evidence="1" id="KW-0812">Transmembrane</keyword>
<dbReference type="STRING" id="1121022.GCA_000376105_04448"/>
<proteinExistence type="predicted"/>
<gene>
    <name evidence="2" type="ORF">ABENE_19765</name>
</gene>
<dbReference type="GO" id="GO:0005886">
    <property type="term" value="C:plasma membrane"/>
    <property type="evidence" value="ECO:0007669"/>
    <property type="project" value="TreeGrafter"/>
</dbReference>
<feature type="transmembrane region" description="Helical" evidence="1">
    <location>
        <begin position="95"/>
        <end position="114"/>
    </location>
</feature>
<comment type="caution">
    <text evidence="2">The sequence shown here is derived from an EMBL/GenBank/DDBJ whole genome shotgun (WGS) entry which is preliminary data.</text>
</comment>
<dbReference type="PANTHER" id="PTHR34980">
    <property type="entry name" value="INNER MEMBRANE PROTEIN-RELATED-RELATED"/>
    <property type="match status" value="1"/>
</dbReference>
<protein>
    <recommendedName>
        <fullName evidence="4">DUF805 domain-containing protein</fullName>
    </recommendedName>
</protein>
<dbReference type="AlphaFoldDB" id="V4PA39"/>
<evidence type="ECO:0000313" key="3">
    <source>
        <dbReference type="Proteomes" id="UP000017837"/>
    </source>
</evidence>
<dbReference type="Proteomes" id="UP000017837">
    <property type="component" value="Unassembled WGS sequence"/>
</dbReference>
<dbReference type="Pfam" id="PF05656">
    <property type="entry name" value="DUF805"/>
    <property type="match status" value="1"/>
</dbReference>
<evidence type="ECO:0000313" key="2">
    <source>
        <dbReference type="EMBL" id="ESQ83959.1"/>
    </source>
</evidence>
<feature type="transmembrane region" description="Helical" evidence="1">
    <location>
        <begin position="43"/>
        <end position="75"/>
    </location>
</feature>
<dbReference type="PANTHER" id="PTHR34980:SF2">
    <property type="entry name" value="INNER MEMBRANE PROTEIN YHAH-RELATED"/>
    <property type="match status" value="1"/>
</dbReference>
<keyword evidence="1" id="KW-0472">Membrane</keyword>
<reference evidence="2 3" key="1">
    <citation type="journal article" date="2014" name="Nature">
        <title>Sequential evolution of bacterial morphology by co-option of a developmental regulator.</title>
        <authorList>
            <person name="Jiang C."/>
            <person name="Brown P.J."/>
            <person name="Ducret A."/>
            <person name="Brun Y.V."/>
        </authorList>
    </citation>
    <scope>NUCLEOTIDE SEQUENCE [LARGE SCALE GENOMIC DNA]</scope>
    <source>
        <strain evidence="2 3">DSM 16100</strain>
    </source>
</reference>
<dbReference type="EMBL" id="AWGB01000066">
    <property type="protein sequence ID" value="ESQ83959.1"/>
    <property type="molecule type" value="Genomic_DNA"/>
</dbReference>
<keyword evidence="3" id="KW-1185">Reference proteome</keyword>
<sequence>MIKPSGPNRFGPSPRPLGFADAVGICLSKFVDFNGRAARSEFWWFYLATIFVNIFLAVLNTMFLGGLASLLSLVLWLPTLAVGARRLHDINRSGWWQLLGFSVIGMIVLIVLFAQPSQRSDEANVF</sequence>
<keyword evidence="1" id="KW-1133">Transmembrane helix</keyword>
<name>V4PA39_9CAUL</name>
<dbReference type="eggNOG" id="COG3152">
    <property type="taxonomic scope" value="Bacteria"/>
</dbReference>
<evidence type="ECO:0000256" key="1">
    <source>
        <dbReference type="SAM" id="Phobius"/>
    </source>
</evidence>